<feature type="non-terminal residue" evidence="1">
    <location>
        <position position="1"/>
    </location>
</feature>
<evidence type="ECO:0008006" key="3">
    <source>
        <dbReference type="Google" id="ProtNLM"/>
    </source>
</evidence>
<protein>
    <recommendedName>
        <fullName evidence="3">DDE-1 domain-containing protein</fullName>
    </recommendedName>
</protein>
<sequence length="73" mass="7932">TYKKLGSRQVAMAGQEEKHACTLVCGVSNNGDLLPFQIILQGKSNCSLPSPKTTGFDKATKLKFQFVLSKIDT</sequence>
<dbReference type="InParanoid" id="A0A0D0D431"/>
<reference evidence="1 2" key="1">
    <citation type="submission" date="2014-04" db="EMBL/GenBank/DDBJ databases">
        <authorList>
            <consortium name="DOE Joint Genome Institute"/>
            <person name="Kuo A."/>
            <person name="Kohler A."/>
            <person name="Jargeat P."/>
            <person name="Nagy L.G."/>
            <person name="Floudas D."/>
            <person name="Copeland A."/>
            <person name="Barry K.W."/>
            <person name="Cichocki N."/>
            <person name="Veneault-Fourrey C."/>
            <person name="LaButti K."/>
            <person name="Lindquist E.A."/>
            <person name="Lipzen A."/>
            <person name="Lundell T."/>
            <person name="Morin E."/>
            <person name="Murat C."/>
            <person name="Sun H."/>
            <person name="Tunlid A."/>
            <person name="Henrissat B."/>
            <person name="Grigoriev I.V."/>
            <person name="Hibbett D.S."/>
            <person name="Martin F."/>
            <person name="Nordberg H.P."/>
            <person name="Cantor M.N."/>
            <person name="Hua S.X."/>
        </authorList>
    </citation>
    <scope>NUCLEOTIDE SEQUENCE [LARGE SCALE GENOMIC DNA]</scope>
    <source>
        <strain evidence="1 2">Ve08.2h10</strain>
    </source>
</reference>
<proteinExistence type="predicted"/>
<dbReference type="EMBL" id="KN826625">
    <property type="protein sequence ID" value="KIK78336.1"/>
    <property type="molecule type" value="Genomic_DNA"/>
</dbReference>
<dbReference type="Proteomes" id="UP000054538">
    <property type="component" value="Unassembled WGS sequence"/>
</dbReference>
<dbReference type="OrthoDB" id="3341102at2759"/>
<evidence type="ECO:0000313" key="2">
    <source>
        <dbReference type="Proteomes" id="UP000054538"/>
    </source>
</evidence>
<gene>
    <name evidence="1" type="ORF">PAXRUDRAFT_164261</name>
</gene>
<keyword evidence="2" id="KW-1185">Reference proteome</keyword>
<evidence type="ECO:0000313" key="1">
    <source>
        <dbReference type="EMBL" id="KIK78336.1"/>
    </source>
</evidence>
<organism evidence="1 2">
    <name type="scientific">Paxillus rubicundulus Ve08.2h10</name>
    <dbReference type="NCBI Taxonomy" id="930991"/>
    <lineage>
        <taxon>Eukaryota</taxon>
        <taxon>Fungi</taxon>
        <taxon>Dikarya</taxon>
        <taxon>Basidiomycota</taxon>
        <taxon>Agaricomycotina</taxon>
        <taxon>Agaricomycetes</taxon>
        <taxon>Agaricomycetidae</taxon>
        <taxon>Boletales</taxon>
        <taxon>Paxilineae</taxon>
        <taxon>Paxillaceae</taxon>
        <taxon>Paxillus</taxon>
    </lineage>
</organism>
<dbReference type="HOGENOM" id="CLU_046752_6_1_1"/>
<dbReference type="AlphaFoldDB" id="A0A0D0D431"/>
<accession>A0A0D0D431</accession>
<reference evidence="2" key="2">
    <citation type="submission" date="2015-01" db="EMBL/GenBank/DDBJ databases">
        <title>Evolutionary Origins and Diversification of the Mycorrhizal Mutualists.</title>
        <authorList>
            <consortium name="DOE Joint Genome Institute"/>
            <consortium name="Mycorrhizal Genomics Consortium"/>
            <person name="Kohler A."/>
            <person name="Kuo A."/>
            <person name="Nagy L.G."/>
            <person name="Floudas D."/>
            <person name="Copeland A."/>
            <person name="Barry K.W."/>
            <person name="Cichocki N."/>
            <person name="Veneault-Fourrey C."/>
            <person name="LaButti K."/>
            <person name="Lindquist E.A."/>
            <person name="Lipzen A."/>
            <person name="Lundell T."/>
            <person name="Morin E."/>
            <person name="Murat C."/>
            <person name="Riley R."/>
            <person name="Ohm R."/>
            <person name="Sun H."/>
            <person name="Tunlid A."/>
            <person name="Henrissat B."/>
            <person name="Grigoriev I.V."/>
            <person name="Hibbett D.S."/>
            <person name="Martin F."/>
        </authorList>
    </citation>
    <scope>NUCLEOTIDE SEQUENCE [LARGE SCALE GENOMIC DNA]</scope>
    <source>
        <strain evidence="2">Ve08.2h10</strain>
    </source>
</reference>
<name>A0A0D0D431_9AGAM</name>